<gene>
    <name evidence="1" type="ORF">BCL32_0167</name>
</gene>
<sequence length="98" mass="10524">MKRRIRIMAQSKSALRQALADADVDLGCRPLAQIEGERIAAIGVAEEEEIARLVARASTGISIEVLETVPDARSRLGLVSSGNRFLSGELPRGPGKKE</sequence>
<dbReference type="EMBL" id="VISO01000001">
    <property type="protein sequence ID" value="TVZ74844.1"/>
    <property type="molecule type" value="Genomic_DNA"/>
</dbReference>
<evidence type="ECO:0000313" key="1">
    <source>
        <dbReference type="EMBL" id="TVZ74844.1"/>
    </source>
</evidence>
<dbReference type="RefSeq" id="WP_145611433.1">
    <property type="nucleotide sequence ID" value="NZ_ATTQ01000025.1"/>
</dbReference>
<organism evidence="1 2">
    <name type="scientific">Rhizobium mongolense USDA 1844</name>
    <dbReference type="NCBI Taxonomy" id="1079460"/>
    <lineage>
        <taxon>Bacteria</taxon>
        <taxon>Pseudomonadati</taxon>
        <taxon>Pseudomonadota</taxon>
        <taxon>Alphaproteobacteria</taxon>
        <taxon>Hyphomicrobiales</taxon>
        <taxon>Rhizobiaceae</taxon>
        <taxon>Rhizobium/Agrobacterium group</taxon>
        <taxon>Rhizobium</taxon>
    </lineage>
</organism>
<proteinExistence type="predicted"/>
<comment type="caution">
    <text evidence="1">The sequence shown here is derived from an EMBL/GenBank/DDBJ whole genome shotgun (WGS) entry which is preliminary data.</text>
</comment>
<protein>
    <submittedName>
        <fullName evidence="1">Uncharacterized protein</fullName>
    </submittedName>
</protein>
<dbReference type="AlphaFoldDB" id="A0A559TJQ4"/>
<dbReference type="Proteomes" id="UP000319824">
    <property type="component" value="Unassembled WGS sequence"/>
</dbReference>
<evidence type="ECO:0000313" key="2">
    <source>
        <dbReference type="Proteomes" id="UP000319824"/>
    </source>
</evidence>
<name>A0A559TJQ4_9HYPH</name>
<reference evidence="1 2" key="1">
    <citation type="submission" date="2019-06" db="EMBL/GenBank/DDBJ databases">
        <title>Pac Bio to generate improved reference genome sequences for organisms with transposon mutant libraries (support for FEBA project).</title>
        <authorList>
            <person name="Blow M."/>
        </authorList>
    </citation>
    <scope>NUCLEOTIDE SEQUENCE [LARGE SCALE GENOMIC DNA]</scope>
    <source>
        <strain evidence="1 2">USDA 1844</strain>
    </source>
</reference>
<accession>A0A559TJQ4</accession>